<protein>
    <submittedName>
        <fullName evidence="1">Uncharacterized protein</fullName>
    </submittedName>
</protein>
<proteinExistence type="predicted"/>
<dbReference type="AlphaFoldDB" id="A0A1W6TS50"/>
<sequence>MLVMLSKKPLKLVRKPNKNTAVYFSAEMIFLFTIFVKPLDIHNALLRGEQRNTDAAAYHLKH</sequence>
<name>A0A1W6TS50_VIBAL</name>
<reference evidence="1" key="1">
    <citation type="submission" date="2016-10" db="EMBL/GenBank/DDBJ databases">
        <title>The High Quality Genome of Vibrio alginolyticus K01M1.</title>
        <authorList>
            <person name="Wendling C."/>
            <person name="Chibani C.M."/>
            <person name="Hertel R."/>
            <person name="Sproer C."/>
            <person name="Bunk B."/>
            <person name="Overmann J."/>
            <person name="Roth O."/>
            <person name="Liesegang H."/>
        </authorList>
    </citation>
    <scope>NUCLEOTIDE SEQUENCE</scope>
    <source>
        <strain evidence="1">K05K4</strain>
    </source>
</reference>
<dbReference type="EMBL" id="CP017902">
    <property type="protein sequence ID" value="ARP18674.1"/>
    <property type="molecule type" value="Genomic_DNA"/>
</dbReference>
<accession>A0A1W6TS50</accession>
<organism evidence="1">
    <name type="scientific">Vibrio alginolyticus</name>
    <dbReference type="NCBI Taxonomy" id="663"/>
    <lineage>
        <taxon>Bacteria</taxon>
        <taxon>Pseudomonadati</taxon>
        <taxon>Pseudomonadota</taxon>
        <taxon>Gammaproteobacteria</taxon>
        <taxon>Vibrionales</taxon>
        <taxon>Vibrionaceae</taxon>
        <taxon>Vibrio</taxon>
    </lineage>
</organism>
<evidence type="ECO:0000313" key="1">
    <source>
        <dbReference type="EMBL" id="ARP18674.1"/>
    </source>
</evidence>
<gene>
    <name evidence="1" type="ORF">K05K4_18400</name>
</gene>